<proteinExistence type="predicted"/>
<accession>A0A3A3FXR2</accession>
<dbReference type="EMBL" id="QYUQ01000002">
    <property type="protein sequence ID" value="RJG00983.1"/>
    <property type="molecule type" value="Genomic_DNA"/>
</dbReference>
<dbReference type="RefSeq" id="WP_119784433.1">
    <property type="nucleotide sequence ID" value="NZ_QYUQ01000002.1"/>
</dbReference>
<keyword evidence="2" id="KW-1185">Reference proteome</keyword>
<dbReference type="AlphaFoldDB" id="A0A3A3FXR2"/>
<comment type="caution">
    <text evidence="1">The sequence shown here is derived from an EMBL/GenBank/DDBJ whole genome shotgun (WGS) entry which is preliminary data.</text>
</comment>
<organism evidence="1 2">
    <name type="scientific">Noviherbaspirillum sedimenti</name>
    <dbReference type="NCBI Taxonomy" id="2320865"/>
    <lineage>
        <taxon>Bacteria</taxon>
        <taxon>Pseudomonadati</taxon>
        <taxon>Pseudomonadota</taxon>
        <taxon>Betaproteobacteria</taxon>
        <taxon>Burkholderiales</taxon>
        <taxon>Oxalobacteraceae</taxon>
        <taxon>Noviherbaspirillum</taxon>
    </lineage>
</organism>
<dbReference type="Proteomes" id="UP000266327">
    <property type="component" value="Unassembled WGS sequence"/>
</dbReference>
<gene>
    <name evidence="1" type="ORF">D3878_04750</name>
</gene>
<name>A0A3A3FXR2_9BURK</name>
<reference evidence="2" key="1">
    <citation type="submission" date="2018-09" db="EMBL/GenBank/DDBJ databases">
        <authorList>
            <person name="Zhu H."/>
        </authorList>
    </citation>
    <scope>NUCLEOTIDE SEQUENCE [LARGE SCALE GENOMIC DNA]</scope>
    <source>
        <strain evidence="2">K1S02-23</strain>
    </source>
</reference>
<evidence type="ECO:0000313" key="2">
    <source>
        <dbReference type="Proteomes" id="UP000266327"/>
    </source>
</evidence>
<evidence type="ECO:0000313" key="1">
    <source>
        <dbReference type="EMBL" id="RJG00983.1"/>
    </source>
</evidence>
<protein>
    <submittedName>
        <fullName evidence="1">Uncharacterized protein</fullName>
    </submittedName>
</protein>
<dbReference type="OrthoDB" id="5801306at2"/>
<sequence>MIDPADDGITLPLPVTAPCPHSVRYAGDDGMFTAHLIQDLMGDWFIMRSWGQARRLVASVDEGIVELARISRTLEKKGCRPIPLLQSGLFA</sequence>